<feature type="transmembrane region" description="Helical" evidence="1">
    <location>
        <begin position="65"/>
        <end position="85"/>
    </location>
</feature>
<dbReference type="OrthoDB" id="6431611at2759"/>
<evidence type="ECO:0008006" key="4">
    <source>
        <dbReference type="Google" id="ProtNLM"/>
    </source>
</evidence>
<evidence type="ECO:0000256" key="1">
    <source>
        <dbReference type="SAM" id="Phobius"/>
    </source>
</evidence>
<keyword evidence="1" id="KW-0812">Transmembrane</keyword>
<gene>
    <name evidence="2" type="ORF">NPIL_91231</name>
</gene>
<dbReference type="EMBL" id="BMAW01014000">
    <property type="protein sequence ID" value="GFT36844.1"/>
    <property type="molecule type" value="Genomic_DNA"/>
</dbReference>
<keyword evidence="1" id="KW-0472">Membrane</keyword>
<protein>
    <recommendedName>
        <fullName evidence="4">Gustatory receptor</fullName>
    </recommendedName>
</protein>
<proteinExistence type="predicted"/>
<reference evidence="2" key="1">
    <citation type="submission" date="2020-08" db="EMBL/GenBank/DDBJ databases">
        <title>Multicomponent nature underlies the extraordinary mechanical properties of spider dragline silk.</title>
        <authorList>
            <person name="Kono N."/>
            <person name="Nakamura H."/>
            <person name="Mori M."/>
            <person name="Yoshida Y."/>
            <person name="Ohtoshi R."/>
            <person name="Malay A.D."/>
            <person name="Moran D.A.P."/>
            <person name="Tomita M."/>
            <person name="Numata K."/>
            <person name="Arakawa K."/>
        </authorList>
    </citation>
    <scope>NUCLEOTIDE SEQUENCE</scope>
</reference>
<evidence type="ECO:0000313" key="2">
    <source>
        <dbReference type="EMBL" id="GFT36844.1"/>
    </source>
</evidence>
<keyword evidence="3" id="KW-1185">Reference proteome</keyword>
<name>A0A8X6NV02_NEPPI</name>
<feature type="transmembrane region" description="Helical" evidence="1">
    <location>
        <begin position="32"/>
        <end position="53"/>
    </location>
</feature>
<sequence length="159" mass="18293">MLLKETLDYETLLQKYSVIKSTVDLVDNEMCIFMFITTIYNFCVMMFSLCVIVDPNAFHDMYERLAVSIPAFTAFGIFALMILSASSMAEAAAEICSNAWKKPQSSGRSLFSQQRFVAFTEREIFLTLWGITNIRRNFIFGMLGIIFTYTLIIHRLIED</sequence>
<dbReference type="Proteomes" id="UP000887013">
    <property type="component" value="Unassembled WGS sequence"/>
</dbReference>
<evidence type="ECO:0000313" key="3">
    <source>
        <dbReference type="Proteomes" id="UP000887013"/>
    </source>
</evidence>
<comment type="caution">
    <text evidence="2">The sequence shown here is derived from an EMBL/GenBank/DDBJ whole genome shotgun (WGS) entry which is preliminary data.</text>
</comment>
<feature type="transmembrane region" description="Helical" evidence="1">
    <location>
        <begin position="138"/>
        <end position="157"/>
    </location>
</feature>
<dbReference type="AlphaFoldDB" id="A0A8X6NV02"/>
<keyword evidence="1" id="KW-1133">Transmembrane helix</keyword>
<accession>A0A8X6NV02</accession>
<organism evidence="2 3">
    <name type="scientific">Nephila pilipes</name>
    <name type="common">Giant wood spider</name>
    <name type="synonym">Nephila maculata</name>
    <dbReference type="NCBI Taxonomy" id="299642"/>
    <lineage>
        <taxon>Eukaryota</taxon>
        <taxon>Metazoa</taxon>
        <taxon>Ecdysozoa</taxon>
        <taxon>Arthropoda</taxon>
        <taxon>Chelicerata</taxon>
        <taxon>Arachnida</taxon>
        <taxon>Araneae</taxon>
        <taxon>Araneomorphae</taxon>
        <taxon>Entelegynae</taxon>
        <taxon>Araneoidea</taxon>
        <taxon>Nephilidae</taxon>
        <taxon>Nephila</taxon>
    </lineage>
</organism>